<organism evidence="2 3">
    <name type="scientific">Fusarium pseudograminearum (strain CS3096)</name>
    <name type="common">Wheat and barley crown-rot fungus</name>
    <dbReference type="NCBI Taxonomy" id="1028729"/>
    <lineage>
        <taxon>Eukaryota</taxon>
        <taxon>Fungi</taxon>
        <taxon>Dikarya</taxon>
        <taxon>Ascomycota</taxon>
        <taxon>Pezizomycotina</taxon>
        <taxon>Sordariomycetes</taxon>
        <taxon>Hypocreomycetidae</taxon>
        <taxon>Hypocreales</taxon>
        <taxon>Nectriaceae</taxon>
        <taxon>Fusarium</taxon>
    </lineage>
</organism>
<gene>
    <name evidence="2" type="ORF">FPSE_01704</name>
</gene>
<proteinExistence type="predicted"/>
<keyword evidence="3" id="KW-1185">Reference proteome</keyword>
<evidence type="ECO:0000313" key="2">
    <source>
        <dbReference type="EMBL" id="EKJ78243.1"/>
    </source>
</evidence>
<feature type="compositionally biased region" description="Polar residues" evidence="1">
    <location>
        <begin position="312"/>
        <end position="322"/>
    </location>
</feature>
<dbReference type="RefSeq" id="XP_009253099.1">
    <property type="nucleotide sequence ID" value="XM_009254824.1"/>
</dbReference>
<dbReference type="Proteomes" id="UP000007978">
    <property type="component" value="Chromosome 4"/>
</dbReference>
<feature type="compositionally biased region" description="Polar residues" evidence="1">
    <location>
        <begin position="288"/>
        <end position="304"/>
    </location>
</feature>
<name>K3VV81_FUSPC</name>
<protein>
    <submittedName>
        <fullName evidence="2">Uncharacterized protein</fullName>
    </submittedName>
</protein>
<dbReference type="GeneID" id="20360324"/>
<dbReference type="EMBL" id="AFNW01000051">
    <property type="protein sequence ID" value="EKJ78243.1"/>
    <property type="molecule type" value="Genomic_DNA"/>
</dbReference>
<dbReference type="OrthoDB" id="5106966at2759"/>
<feature type="region of interest" description="Disordered" evidence="1">
    <location>
        <begin position="247"/>
        <end position="323"/>
    </location>
</feature>
<accession>K3VV81</accession>
<sequence length="384" mass="42545">MSPYFTSPAGSPSRRPAQSSRTSPSKSPSKEQREACPYELGMPDTEWAPSTPAISTRQLSNDADSRINYVFELFKAGNLETAQIMAEDLLLHQSDLTVYHRAPLHSMLGLYPFGVNHAEKASQIYQELSLVRPEFREAYQNARVALATATKVEALWEAHEMKMLKRKTHTREQIRHDRYQLFYYSAFEHTRKDKIKEFLEATDPAGPVDPVDPVSQLATAQLATAQLATAPAADPVSQVLPDHIWPALLDPASQPSSEPASPPNITRDSAESKEKSDGKSEITEKKTAGSSKSRPVVSEKNNPYSYGVFDEMNNQTNGQTNDHATKDLHDRVVDHLIKRTSSNLSLGNMTGSPVYGLKSSEVYVRNILPRKSISKNSPPNNGAV</sequence>
<dbReference type="KEGG" id="fpu:FPSE_01704"/>
<reference evidence="2 3" key="1">
    <citation type="journal article" date="2012" name="PLoS Pathog.">
        <title>Comparative pathogenomics reveals horizontally acquired novel virulence genes in fungi infecting cereal hosts.</title>
        <authorList>
            <person name="Gardiner D.M."/>
            <person name="McDonald M.C."/>
            <person name="Covarelli L."/>
            <person name="Solomon P.S."/>
            <person name="Rusu A.G."/>
            <person name="Marshall M."/>
            <person name="Kazan K."/>
            <person name="Chakraborty S."/>
            <person name="McDonald B.A."/>
            <person name="Manners J.M."/>
        </authorList>
    </citation>
    <scope>NUCLEOTIDE SEQUENCE [LARGE SCALE GENOMIC DNA]</scope>
    <source>
        <strain evidence="2 3">CS3096</strain>
    </source>
</reference>
<feature type="compositionally biased region" description="Basic and acidic residues" evidence="1">
    <location>
        <begin position="268"/>
        <end position="287"/>
    </location>
</feature>
<comment type="caution">
    <text evidence="2">The sequence shown here is derived from an EMBL/GenBank/DDBJ whole genome shotgun (WGS) entry which is preliminary data.</text>
</comment>
<evidence type="ECO:0000313" key="3">
    <source>
        <dbReference type="Proteomes" id="UP000007978"/>
    </source>
</evidence>
<dbReference type="AlphaFoldDB" id="K3VV81"/>
<feature type="region of interest" description="Disordered" evidence="1">
    <location>
        <begin position="1"/>
        <end position="53"/>
    </location>
</feature>
<evidence type="ECO:0000256" key="1">
    <source>
        <dbReference type="SAM" id="MobiDB-lite"/>
    </source>
</evidence>
<dbReference type="HOGENOM" id="CLU_794646_0_0_1"/>
<feature type="compositionally biased region" description="Polar residues" evidence="1">
    <location>
        <begin position="1"/>
        <end position="10"/>
    </location>
</feature>